<dbReference type="EMBL" id="BOPG01000024">
    <property type="protein sequence ID" value="GIJ56454.1"/>
    <property type="molecule type" value="Genomic_DNA"/>
</dbReference>
<dbReference type="InterPro" id="IPR050855">
    <property type="entry name" value="NDM-1-like"/>
</dbReference>
<dbReference type="AlphaFoldDB" id="A0A8J4DZY9"/>
<reference evidence="2" key="1">
    <citation type="submission" date="2021-01" db="EMBL/GenBank/DDBJ databases">
        <title>Whole genome shotgun sequence of Virgisporangium aurantiacum NBRC 16421.</title>
        <authorList>
            <person name="Komaki H."/>
            <person name="Tamura T."/>
        </authorList>
    </citation>
    <scope>NUCLEOTIDE SEQUENCE</scope>
    <source>
        <strain evidence="2">NBRC 16421</strain>
    </source>
</reference>
<sequence length="267" mass="28325">MHRIHTYTAAEAGLLVNSYLVEADDGVVLVDANLLQSDIDALDARLTALRKPLLGVFVTHAHPDHFNGLPTLAADDVPVFAAKDVADTIAAIADAKREQWQPVYGAEWPATHRVPDSLLTDGESVDLGGLRFTLHAVGAAESHADSYLTLGDTAFIGDLAFHGTHPYTADGHTGAWLAALDGLADRLAGHTLRPGHGAPGDVRMLADQRRYLMMYREVVRRLAAGAPALTDGQKAELTDVMTAFLPDAPLSWMIALGADAVAAELAG</sequence>
<protein>
    <recommendedName>
        <fullName evidence="1">Metallo-beta-lactamase domain-containing protein</fullName>
    </recommendedName>
</protein>
<dbReference type="Gene3D" id="3.60.15.10">
    <property type="entry name" value="Ribonuclease Z/Hydroxyacylglutathione hydrolase-like"/>
    <property type="match status" value="1"/>
</dbReference>
<evidence type="ECO:0000259" key="1">
    <source>
        <dbReference type="SMART" id="SM00849"/>
    </source>
</evidence>
<comment type="caution">
    <text evidence="2">The sequence shown here is derived from an EMBL/GenBank/DDBJ whole genome shotgun (WGS) entry which is preliminary data.</text>
</comment>
<dbReference type="Proteomes" id="UP000612585">
    <property type="component" value="Unassembled WGS sequence"/>
</dbReference>
<dbReference type="PANTHER" id="PTHR42951:SF4">
    <property type="entry name" value="ACYL-COENZYME A THIOESTERASE MBLAC2"/>
    <property type="match status" value="1"/>
</dbReference>
<dbReference type="SMART" id="SM00849">
    <property type="entry name" value="Lactamase_B"/>
    <property type="match status" value="1"/>
</dbReference>
<dbReference type="PANTHER" id="PTHR42951">
    <property type="entry name" value="METALLO-BETA-LACTAMASE DOMAIN-CONTAINING"/>
    <property type="match status" value="1"/>
</dbReference>
<dbReference type="RefSeq" id="WP_203994822.1">
    <property type="nucleotide sequence ID" value="NZ_BOPG01000024.1"/>
</dbReference>
<gene>
    <name evidence="2" type="ORF">Vau01_039700</name>
</gene>
<evidence type="ECO:0000313" key="3">
    <source>
        <dbReference type="Proteomes" id="UP000612585"/>
    </source>
</evidence>
<proteinExistence type="predicted"/>
<organism evidence="2 3">
    <name type="scientific">Virgisporangium aurantiacum</name>
    <dbReference type="NCBI Taxonomy" id="175570"/>
    <lineage>
        <taxon>Bacteria</taxon>
        <taxon>Bacillati</taxon>
        <taxon>Actinomycetota</taxon>
        <taxon>Actinomycetes</taxon>
        <taxon>Micromonosporales</taxon>
        <taxon>Micromonosporaceae</taxon>
        <taxon>Virgisporangium</taxon>
    </lineage>
</organism>
<accession>A0A8J4DZY9</accession>
<evidence type="ECO:0000313" key="2">
    <source>
        <dbReference type="EMBL" id="GIJ56454.1"/>
    </source>
</evidence>
<keyword evidence="3" id="KW-1185">Reference proteome</keyword>
<dbReference type="Pfam" id="PF00753">
    <property type="entry name" value="Lactamase_B"/>
    <property type="match status" value="1"/>
</dbReference>
<dbReference type="InterPro" id="IPR036866">
    <property type="entry name" value="RibonucZ/Hydroxyglut_hydro"/>
</dbReference>
<dbReference type="InterPro" id="IPR001279">
    <property type="entry name" value="Metallo-B-lactamas"/>
</dbReference>
<feature type="domain" description="Metallo-beta-lactamase" evidence="1">
    <location>
        <begin position="15"/>
        <end position="196"/>
    </location>
</feature>
<dbReference type="SUPFAM" id="SSF56281">
    <property type="entry name" value="Metallo-hydrolase/oxidoreductase"/>
    <property type="match status" value="1"/>
</dbReference>
<name>A0A8J4DZY9_9ACTN</name>